<dbReference type="PANTHER" id="PTHR43000">
    <property type="entry name" value="DTDP-D-GLUCOSE 4,6-DEHYDRATASE-RELATED"/>
    <property type="match status" value="1"/>
</dbReference>
<name>A0AAN1XYE9_UNVUL</name>
<dbReference type="EMBL" id="AP025523">
    <property type="protein sequence ID" value="BDE07668.1"/>
    <property type="molecule type" value="Genomic_DNA"/>
</dbReference>
<proteinExistence type="inferred from homology"/>
<keyword evidence="4" id="KW-1185">Reference proteome</keyword>
<sequence length="303" mass="33791">MEFVHADIRRPDDLVIPKTRFDLIVDCSAEPSVLAAYESGPSYVVDTNLVGSVNLFDLARRDGADVVFISTSRVYPVAAIEAIAYEEAPTRFVIAPEQAIRGVTSAGIGEDFPLEGARSLYGTTKLACEMILEEYAQMYGLRYVIDRCGVITGPWQMGKVDQGVFALWMGRHYFKRPLSFIGYGGTGKQVRDFVAVDELADLVLDQIGRIDALPRRVYNVGGGTASSLSLLELTQLCEEVTGNRVEMTRVAENRPSDVRLYITDNARVTGDLNWFPCQTPKQTMEQLYSWIRENERLVAPLWS</sequence>
<gene>
    <name evidence="3" type="ORF">WPS_29440</name>
</gene>
<feature type="domain" description="NAD-dependent epimerase/dehydratase" evidence="2">
    <location>
        <begin position="2"/>
        <end position="221"/>
    </location>
</feature>
<evidence type="ECO:0000259" key="2">
    <source>
        <dbReference type="Pfam" id="PF01370"/>
    </source>
</evidence>
<evidence type="ECO:0000313" key="3">
    <source>
        <dbReference type="EMBL" id="BDE07668.1"/>
    </source>
</evidence>
<comment type="similarity">
    <text evidence="1">Belongs to the NAD(P)-dependent epimerase/dehydratase family.</text>
</comment>
<dbReference type="InterPro" id="IPR001509">
    <property type="entry name" value="Epimerase_deHydtase"/>
</dbReference>
<dbReference type="InterPro" id="IPR036291">
    <property type="entry name" value="NAD(P)-bd_dom_sf"/>
</dbReference>
<evidence type="ECO:0000256" key="1">
    <source>
        <dbReference type="ARBA" id="ARBA00007637"/>
    </source>
</evidence>
<dbReference type="Gene3D" id="3.40.50.720">
    <property type="entry name" value="NAD(P)-binding Rossmann-like Domain"/>
    <property type="match status" value="1"/>
</dbReference>
<evidence type="ECO:0000313" key="4">
    <source>
        <dbReference type="Proteomes" id="UP001317532"/>
    </source>
</evidence>
<dbReference type="KEGG" id="vab:WPS_29440"/>
<protein>
    <submittedName>
        <fullName evidence="3">3-beta hydroxysteroid dehydrogenase</fullName>
    </submittedName>
</protein>
<reference evidence="3 4" key="1">
    <citation type="journal article" date="2022" name="ISME Commun">
        <title>Vulcanimicrobium alpinus gen. nov. sp. nov., the first cultivated representative of the candidate phylum 'Eremiobacterota', is a metabolically versatile aerobic anoxygenic phototroph.</title>
        <authorList>
            <person name="Yabe S."/>
            <person name="Muto K."/>
            <person name="Abe K."/>
            <person name="Yokota A."/>
            <person name="Staudigel H."/>
            <person name="Tebo B.M."/>
        </authorList>
    </citation>
    <scope>NUCLEOTIDE SEQUENCE [LARGE SCALE GENOMIC DNA]</scope>
    <source>
        <strain evidence="3 4">WC8-2</strain>
    </source>
</reference>
<accession>A0AAN1XYE9</accession>
<dbReference type="AlphaFoldDB" id="A0AAN1XYE9"/>
<organism evidence="3 4">
    <name type="scientific">Vulcanimicrobium alpinum</name>
    <dbReference type="NCBI Taxonomy" id="3016050"/>
    <lineage>
        <taxon>Bacteria</taxon>
        <taxon>Bacillati</taxon>
        <taxon>Vulcanimicrobiota</taxon>
        <taxon>Vulcanimicrobiia</taxon>
        <taxon>Vulcanimicrobiales</taxon>
        <taxon>Vulcanimicrobiaceae</taxon>
        <taxon>Vulcanimicrobium</taxon>
    </lineage>
</organism>
<dbReference type="SUPFAM" id="SSF51735">
    <property type="entry name" value="NAD(P)-binding Rossmann-fold domains"/>
    <property type="match status" value="1"/>
</dbReference>
<dbReference type="Pfam" id="PF01370">
    <property type="entry name" value="Epimerase"/>
    <property type="match status" value="1"/>
</dbReference>
<dbReference type="Proteomes" id="UP001317532">
    <property type="component" value="Chromosome"/>
</dbReference>